<keyword evidence="10" id="KW-1185">Reference proteome</keyword>
<evidence type="ECO:0000256" key="6">
    <source>
        <dbReference type="ARBA" id="ARBA00023136"/>
    </source>
</evidence>
<dbReference type="EMBL" id="JAAVJS010000008">
    <property type="protein sequence ID" value="NJX15234.1"/>
    <property type="molecule type" value="Genomic_DNA"/>
</dbReference>
<evidence type="ECO:0000313" key="10">
    <source>
        <dbReference type="Proteomes" id="UP000760545"/>
    </source>
</evidence>
<proteinExistence type="inferred from homology"/>
<dbReference type="PROSITE" id="PS50253">
    <property type="entry name" value="COX3"/>
    <property type="match status" value="1"/>
</dbReference>
<keyword evidence="5 7" id="KW-1133">Transmembrane helix</keyword>
<name>A0ABX1DA49_9FLAO</name>
<dbReference type="Proteomes" id="UP000760545">
    <property type="component" value="Unassembled WGS sequence"/>
</dbReference>
<sequence>MSTAVAEGKTWSGGNEPLKASYGKMMMWFFIVSDALTFSGFLAAYGFSRFKFISEWPIADEVFTHVPFLHGQELPMIYVAFMTFILIMSSVTMVLAVDAGHHLNKAKVTLYMFLTIIGGLIFVGSQAWEWATFIKGDYGAVQTKGGNILQFVDTDGHRVALRDFVVAEHTDRAVHERKNGLWFVDEAPLPPFTVEEVVKGLESHENVLVRTQLLDENGHKTVLSREESLKQIKENGKLVVEGANLHVNEYGSPLFADFFFFITGFHGFHVLSGVIINIIIFFNVVLGTYERRKSYEMVEKVGLYWHFVDLVWVFVFTFFYLV</sequence>
<dbReference type="InterPro" id="IPR035973">
    <property type="entry name" value="Cyt_c_oxidase_su3-like_sf"/>
</dbReference>
<organism evidence="9 10">
    <name type="scientific">Tamlana crocina</name>
    <dbReference type="NCBI Taxonomy" id="393006"/>
    <lineage>
        <taxon>Bacteria</taxon>
        <taxon>Pseudomonadati</taxon>
        <taxon>Bacteroidota</taxon>
        <taxon>Flavobacteriia</taxon>
        <taxon>Flavobacteriales</taxon>
        <taxon>Flavobacteriaceae</taxon>
        <taxon>Tamlana</taxon>
    </lineage>
</organism>
<keyword evidence="4 7" id="KW-0812">Transmembrane</keyword>
<keyword evidence="6 7" id="KW-0472">Membrane</keyword>
<comment type="similarity">
    <text evidence="2">Belongs to the cytochrome c oxidase subunit 3 family.</text>
</comment>
<evidence type="ECO:0000256" key="3">
    <source>
        <dbReference type="ARBA" id="ARBA00022475"/>
    </source>
</evidence>
<feature type="transmembrane region" description="Helical" evidence="7">
    <location>
        <begin position="301"/>
        <end position="321"/>
    </location>
</feature>
<dbReference type="InterPro" id="IPR013833">
    <property type="entry name" value="Cyt_c_oxidase_su3_a-hlx"/>
</dbReference>
<dbReference type="InterPro" id="IPR024791">
    <property type="entry name" value="Cyt_c/ubiquinol_Oxase_su3"/>
</dbReference>
<evidence type="ECO:0000256" key="5">
    <source>
        <dbReference type="ARBA" id="ARBA00022989"/>
    </source>
</evidence>
<reference evidence="9 10" key="1">
    <citation type="submission" date="2020-03" db="EMBL/GenBank/DDBJ databases">
        <title>Tamlana sp. nov, isolated from XXX.</title>
        <authorList>
            <person name="Cao W.R."/>
        </authorList>
    </citation>
    <scope>NUCLEOTIDE SEQUENCE [LARGE SCALE GENOMIC DNA]</scope>
    <source>
        <strain evidence="9 10">HST1-43</strain>
    </source>
</reference>
<comment type="caution">
    <text evidence="9">The sequence shown here is derived from an EMBL/GenBank/DDBJ whole genome shotgun (WGS) entry which is preliminary data.</text>
</comment>
<dbReference type="Gene3D" id="1.20.120.80">
    <property type="entry name" value="Cytochrome c oxidase, subunit III, four-helix bundle"/>
    <property type="match status" value="1"/>
</dbReference>
<keyword evidence="3" id="KW-1003">Cell membrane</keyword>
<feature type="transmembrane region" description="Helical" evidence="7">
    <location>
        <begin position="27"/>
        <end position="47"/>
    </location>
</feature>
<evidence type="ECO:0000259" key="8">
    <source>
        <dbReference type="PROSITE" id="PS50253"/>
    </source>
</evidence>
<dbReference type="PANTHER" id="PTHR11403:SF2">
    <property type="entry name" value="CYTOCHROME BO(3) UBIQUINOL OXIDASE SUBUNIT 3"/>
    <property type="match status" value="1"/>
</dbReference>
<dbReference type="RefSeq" id="WP_167917482.1">
    <property type="nucleotide sequence ID" value="NZ_JAAVJS010000008.1"/>
</dbReference>
<accession>A0ABX1DA49</accession>
<dbReference type="PANTHER" id="PTHR11403">
    <property type="entry name" value="CYTOCHROME C OXIDASE SUBUNIT III"/>
    <property type="match status" value="1"/>
</dbReference>
<feature type="transmembrane region" description="Helical" evidence="7">
    <location>
        <begin position="108"/>
        <end position="128"/>
    </location>
</feature>
<protein>
    <submittedName>
        <fullName evidence="9">Cytochrome oxidase subunit III</fullName>
    </submittedName>
</protein>
<feature type="domain" description="Heme-copper oxidase subunit III family profile" evidence="8">
    <location>
        <begin position="1"/>
        <end position="322"/>
    </location>
</feature>
<feature type="transmembrane region" description="Helical" evidence="7">
    <location>
        <begin position="76"/>
        <end position="96"/>
    </location>
</feature>
<dbReference type="Pfam" id="PF00510">
    <property type="entry name" value="COX3"/>
    <property type="match status" value="1"/>
</dbReference>
<evidence type="ECO:0000256" key="1">
    <source>
        <dbReference type="ARBA" id="ARBA00004651"/>
    </source>
</evidence>
<dbReference type="SUPFAM" id="SSF81452">
    <property type="entry name" value="Cytochrome c oxidase subunit III-like"/>
    <property type="match status" value="2"/>
</dbReference>
<evidence type="ECO:0000256" key="7">
    <source>
        <dbReference type="SAM" id="Phobius"/>
    </source>
</evidence>
<comment type="subcellular location">
    <subcellularLocation>
        <location evidence="1">Cell membrane</location>
        <topology evidence="1">Multi-pass membrane protein</topology>
    </subcellularLocation>
</comment>
<gene>
    <name evidence="9" type="ORF">HC176_07000</name>
</gene>
<evidence type="ECO:0000313" key="9">
    <source>
        <dbReference type="EMBL" id="NJX15234.1"/>
    </source>
</evidence>
<dbReference type="InterPro" id="IPR000298">
    <property type="entry name" value="Cyt_c_oxidase-like_su3"/>
</dbReference>
<feature type="transmembrane region" description="Helical" evidence="7">
    <location>
        <begin position="258"/>
        <end position="289"/>
    </location>
</feature>
<evidence type="ECO:0000256" key="2">
    <source>
        <dbReference type="ARBA" id="ARBA00010581"/>
    </source>
</evidence>
<evidence type="ECO:0000256" key="4">
    <source>
        <dbReference type="ARBA" id="ARBA00022692"/>
    </source>
</evidence>